<name>A0ABP9QU35_9PSEU</name>
<proteinExistence type="inferred from homology"/>
<dbReference type="InterPro" id="IPR003870">
    <property type="entry name" value="DUF222"/>
</dbReference>
<dbReference type="Proteomes" id="UP001428817">
    <property type="component" value="Unassembled WGS sequence"/>
</dbReference>
<gene>
    <name evidence="3" type="ORF">GCM10023321_59560</name>
</gene>
<evidence type="ECO:0000313" key="3">
    <source>
        <dbReference type="EMBL" id="GAA5167202.1"/>
    </source>
</evidence>
<dbReference type="SMART" id="SM00507">
    <property type="entry name" value="HNHc"/>
    <property type="match status" value="1"/>
</dbReference>
<feature type="domain" description="HNH nuclease" evidence="2">
    <location>
        <begin position="403"/>
        <end position="455"/>
    </location>
</feature>
<comment type="caution">
    <text evidence="3">The sequence shown here is derived from an EMBL/GenBank/DDBJ whole genome shotgun (WGS) entry which is preliminary data.</text>
</comment>
<keyword evidence="4" id="KW-1185">Reference proteome</keyword>
<dbReference type="Gene3D" id="1.10.30.50">
    <property type="match status" value="1"/>
</dbReference>
<dbReference type="Pfam" id="PF01844">
    <property type="entry name" value="HNH"/>
    <property type="match status" value="1"/>
</dbReference>
<reference evidence="4" key="1">
    <citation type="journal article" date="2019" name="Int. J. Syst. Evol. Microbiol.">
        <title>The Global Catalogue of Microorganisms (GCM) 10K type strain sequencing project: providing services to taxonomists for standard genome sequencing and annotation.</title>
        <authorList>
            <consortium name="The Broad Institute Genomics Platform"/>
            <consortium name="The Broad Institute Genome Sequencing Center for Infectious Disease"/>
            <person name="Wu L."/>
            <person name="Ma J."/>
        </authorList>
    </citation>
    <scope>NUCLEOTIDE SEQUENCE [LARGE SCALE GENOMIC DNA]</scope>
    <source>
        <strain evidence="4">JCM 18303</strain>
    </source>
</reference>
<dbReference type="InterPro" id="IPR002711">
    <property type="entry name" value="HNH"/>
</dbReference>
<dbReference type="Pfam" id="PF02720">
    <property type="entry name" value="DUF222"/>
    <property type="match status" value="1"/>
</dbReference>
<organism evidence="3 4">
    <name type="scientific">Pseudonocardia eucalypti</name>
    <dbReference type="NCBI Taxonomy" id="648755"/>
    <lineage>
        <taxon>Bacteria</taxon>
        <taxon>Bacillati</taxon>
        <taxon>Actinomycetota</taxon>
        <taxon>Actinomycetes</taxon>
        <taxon>Pseudonocardiales</taxon>
        <taxon>Pseudonocardiaceae</taxon>
        <taxon>Pseudonocardia</taxon>
    </lineage>
</organism>
<evidence type="ECO:0000256" key="1">
    <source>
        <dbReference type="ARBA" id="ARBA00023450"/>
    </source>
</evidence>
<protein>
    <recommendedName>
        <fullName evidence="2">HNH nuclease domain-containing protein</fullName>
    </recommendedName>
</protein>
<evidence type="ECO:0000313" key="4">
    <source>
        <dbReference type="Proteomes" id="UP001428817"/>
    </source>
</evidence>
<sequence length="495" mass="55098">MVRRRAAAPDRSDVSDIRRIENPFSTFVVGSLDRTTARKPAPEAVVPVLTCVPSRVRHTTHTSISIILLKRRNLRYHEHMFELRVEEAAAAVAALRAYLGTADGTTQIEGLKAIERLGRDLSHLRLSLVARLDQSGEFDQRCVTTRAAIADLLGYHPGRARRMVAVARAVFPTTLDGQPVEPVMPATATALGAFTIDQSHADVIENLLNSPTGRRLDPGVWRGAEKQLAEWAATCRPDEVRRLGTQLLKTLDQDGPEPEDEKPQLNELYLYRCRNGQGGRVKGQLDTPTFTALSLALEAHRTSGDDDDKSLPERDADALGALCVQALNHGALPVQGGERPHFTVIVQEKDLRERMRGATLGLGWATAAQIRQLACDCKVLPVVMDGNSKVVDVGQIRRTVDHYQRRAIAARDRGCAWRGCNKNPRHCEVHHIIPWAHGGRTDLNNLVMLCWAHHRMIHHAGWEIRIHNGWPEFTPPKWIDASQTPRRKPRTPLTA</sequence>
<dbReference type="CDD" id="cd00085">
    <property type="entry name" value="HNHc"/>
    <property type="match status" value="1"/>
</dbReference>
<dbReference type="EMBL" id="BAABJP010000037">
    <property type="protein sequence ID" value="GAA5167202.1"/>
    <property type="molecule type" value="Genomic_DNA"/>
</dbReference>
<accession>A0ABP9QU35</accession>
<evidence type="ECO:0000259" key="2">
    <source>
        <dbReference type="SMART" id="SM00507"/>
    </source>
</evidence>
<dbReference type="InterPro" id="IPR003615">
    <property type="entry name" value="HNH_nuc"/>
</dbReference>
<comment type="similarity">
    <text evidence="1">Belongs to the Rv1128c/1148c/1588c/1702c/1945/3466 family.</text>
</comment>